<organism evidence="11 12">
    <name type="scientific">Streptomyces antimycoticus</name>
    <dbReference type="NCBI Taxonomy" id="68175"/>
    <lineage>
        <taxon>Bacteria</taxon>
        <taxon>Bacillati</taxon>
        <taxon>Actinomycetota</taxon>
        <taxon>Actinomycetes</taxon>
        <taxon>Kitasatosporales</taxon>
        <taxon>Streptomycetaceae</taxon>
        <taxon>Streptomyces</taxon>
        <taxon>Streptomyces violaceusniger group</taxon>
    </lineage>
</organism>
<dbReference type="Pfam" id="PF18967">
    <property type="entry name" value="PycTM"/>
    <property type="match status" value="1"/>
</dbReference>
<comment type="subcellular location">
    <subcellularLocation>
        <location evidence="1">Cell membrane</location>
    </subcellularLocation>
</comment>
<evidence type="ECO:0000256" key="4">
    <source>
        <dbReference type="ARBA" id="ARBA00022741"/>
    </source>
</evidence>
<keyword evidence="6" id="KW-0051">Antiviral defense</keyword>
<dbReference type="EMBL" id="AP019620">
    <property type="protein sequence ID" value="BBJ41804.1"/>
    <property type="molecule type" value="Genomic_DNA"/>
</dbReference>
<reference evidence="11 12" key="1">
    <citation type="journal article" date="2020" name="Int. J. Syst. Evol. Microbiol.">
        <title>Reclassification of Streptomyces castelarensis and Streptomyces sporoclivatus as later heterotypic synonyms of Streptomyces antimycoticus.</title>
        <authorList>
            <person name="Komaki H."/>
            <person name="Tamura T."/>
        </authorList>
    </citation>
    <scope>NUCLEOTIDE SEQUENCE [LARGE SCALE GENOMIC DNA]</scope>
    <source>
        <strain evidence="11 12">NBRC 100767</strain>
    </source>
</reference>
<feature type="transmembrane region" description="Helical" evidence="9">
    <location>
        <begin position="419"/>
        <end position="440"/>
    </location>
</feature>
<dbReference type="AlphaFoldDB" id="A0A499UJB5"/>
<evidence type="ECO:0000313" key="11">
    <source>
        <dbReference type="EMBL" id="BBJ41804.1"/>
    </source>
</evidence>
<dbReference type="Proteomes" id="UP000463951">
    <property type="component" value="Chromosome"/>
</dbReference>
<feature type="region of interest" description="Disordered" evidence="8">
    <location>
        <begin position="325"/>
        <end position="363"/>
    </location>
</feature>
<dbReference type="GO" id="GO:0000166">
    <property type="term" value="F:nucleotide binding"/>
    <property type="evidence" value="ECO:0007669"/>
    <property type="project" value="UniProtKB-KW"/>
</dbReference>
<keyword evidence="3 9" id="KW-0812">Transmembrane</keyword>
<evidence type="ECO:0000256" key="1">
    <source>
        <dbReference type="ARBA" id="ARBA00004236"/>
    </source>
</evidence>
<feature type="transmembrane region" description="Helical" evidence="9">
    <location>
        <begin position="501"/>
        <end position="522"/>
    </location>
</feature>
<evidence type="ECO:0000256" key="3">
    <source>
        <dbReference type="ARBA" id="ARBA00022692"/>
    </source>
</evidence>
<evidence type="ECO:0000256" key="2">
    <source>
        <dbReference type="ARBA" id="ARBA00022475"/>
    </source>
</evidence>
<protein>
    <recommendedName>
        <fullName evidence="10">Pycsar effector protein domain-containing protein</fullName>
    </recommendedName>
</protein>
<feature type="transmembrane region" description="Helical" evidence="9">
    <location>
        <begin position="385"/>
        <end position="407"/>
    </location>
</feature>
<accession>A0A499UJB5</accession>
<evidence type="ECO:0000256" key="9">
    <source>
        <dbReference type="SAM" id="Phobius"/>
    </source>
</evidence>
<dbReference type="InterPro" id="IPR043760">
    <property type="entry name" value="PycTM_dom"/>
</dbReference>
<evidence type="ECO:0000256" key="6">
    <source>
        <dbReference type="ARBA" id="ARBA00023118"/>
    </source>
</evidence>
<feature type="domain" description="Pycsar effector protein" evidence="10">
    <location>
        <begin position="367"/>
        <end position="520"/>
    </location>
</feature>
<sequence>MADFRRQPEWQQQADRHTHLIDPVLAVRPIARFDYMARRPAVAIDHALVFVTAKGAYDTYVPPHRPSRSDAVSRRYTAVYEVDMGTHPVSLDLELPSDDDAFSFGVTTELTWRVADPARFVASGERDVPTRLSREFQHLTRPVSRGFAIENSAWAEQAVQRAVDSGAFATGIGLDTTCVVRLRPDEAAIAHRKQLREIRYAGEVLDPQHELELRRQQLQHQIELVRAQQEQELNAQKIAYYQHYLEQGGVTAWALRLAEHPEDTRLVLESMRADQLALMKTQANVALELLKDENVEGYQKEEPTRRALQYVRDIFDHQLPRVASRRRTGPLPGCCPRSSRRPWPRRPSPMSGNGAPSPPDPTDVEAAERLLADLRGEIARADGKAAVLVAALGMTAGIVTGLLANTAWGPGDLSTVGSITWWTGTLAFALALFALLMTVLPRYGGTAWTPGQPLAYFSDIQRAARLGRLASALTDTARAPVSGLLAALTETSRIATVKHQWIRTGLIAFCCGAVLLPGALLAG</sequence>
<name>A0A499UJB5_9ACTN</name>
<evidence type="ECO:0000256" key="7">
    <source>
        <dbReference type="ARBA" id="ARBA00023136"/>
    </source>
</evidence>
<dbReference type="GO" id="GO:0051607">
    <property type="term" value="P:defense response to virus"/>
    <property type="evidence" value="ECO:0007669"/>
    <property type="project" value="UniProtKB-KW"/>
</dbReference>
<evidence type="ECO:0000259" key="10">
    <source>
        <dbReference type="Pfam" id="PF18967"/>
    </source>
</evidence>
<keyword evidence="7 9" id="KW-0472">Membrane</keyword>
<evidence type="ECO:0000313" key="12">
    <source>
        <dbReference type="Proteomes" id="UP000463951"/>
    </source>
</evidence>
<keyword evidence="2" id="KW-1003">Cell membrane</keyword>
<evidence type="ECO:0000256" key="5">
    <source>
        <dbReference type="ARBA" id="ARBA00022989"/>
    </source>
</evidence>
<proteinExistence type="predicted"/>
<gene>
    <name evidence="11" type="ORF">SSPO_045220</name>
</gene>
<keyword evidence="4" id="KW-0547">Nucleotide-binding</keyword>
<evidence type="ECO:0000256" key="8">
    <source>
        <dbReference type="SAM" id="MobiDB-lite"/>
    </source>
</evidence>
<keyword evidence="5 9" id="KW-1133">Transmembrane helix</keyword>
<dbReference type="GO" id="GO:0005886">
    <property type="term" value="C:plasma membrane"/>
    <property type="evidence" value="ECO:0007669"/>
    <property type="project" value="UniProtKB-SubCell"/>
</dbReference>